<gene>
    <name evidence="2" type="primary">ORF37171</name>
</gene>
<protein>
    <submittedName>
        <fullName evidence="2">Uncharacterized protein</fullName>
    </submittedName>
</protein>
<accession>A0A0B6YV92</accession>
<feature type="coiled-coil region" evidence="1">
    <location>
        <begin position="58"/>
        <end position="308"/>
    </location>
</feature>
<evidence type="ECO:0000313" key="2">
    <source>
        <dbReference type="EMBL" id="CEK59701.1"/>
    </source>
</evidence>
<name>A0A0B6YV92_9EUPU</name>
<sequence length="331" mass="37874">ENLLAMTKDQLEEMKISYSLNQTKLKESMQLLTSAKAELKPMRIQQESNVEMESTEQAKQSSTDRDDLIQKIQELTDQENNTDLQIKILERSNSELNKMYQVLLEELASVKGELAAAGNEIVELKKEKWKVEDNFQEKLSQSEHDSQQSSSHSVQELKEQILELNEEHKCLNNNLEISRIRVEELEKCLEDAVKDKKTAESNATEFEIQVGQLQEVIRALESCQDTVEKEKASLEQKLTFLENILEDLKASKEELNEKLHGRHEALIQQSKEEKQVLELKISELASHVDMLKEEADALNKALLSKNEENIALHSVVDDSTGFVISLEAKIE</sequence>
<organism evidence="2">
    <name type="scientific">Arion vulgaris</name>
    <dbReference type="NCBI Taxonomy" id="1028688"/>
    <lineage>
        <taxon>Eukaryota</taxon>
        <taxon>Metazoa</taxon>
        <taxon>Spiralia</taxon>
        <taxon>Lophotrochozoa</taxon>
        <taxon>Mollusca</taxon>
        <taxon>Gastropoda</taxon>
        <taxon>Heterobranchia</taxon>
        <taxon>Euthyneura</taxon>
        <taxon>Panpulmonata</taxon>
        <taxon>Eupulmonata</taxon>
        <taxon>Stylommatophora</taxon>
        <taxon>Helicina</taxon>
        <taxon>Arionoidea</taxon>
        <taxon>Arionidae</taxon>
        <taxon>Arion</taxon>
    </lineage>
</organism>
<evidence type="ECO:0000256" key="1">
    <source>
        <dbReference type="SAM" id="Coils"/>
    </source>
</evidence>
<dbReference type="EMBL" id="HACG01012836">
    <property type="protein sequence ID" value="CEK59701.1"/>
    <property type="molecule type" value="Transcribed_RNA"/>
</dbReference>
<proteinExistence type="predicted"/>
<feature type="non-terminal residue" evidence="2">
    <location>
        <position position="331"/>
    </location>
</feature>
<feature type="non-terminal residue" evidence="2">
    <location>
        <position position="1"/>
    </location>
</feature>
<dbReference type="AlphaFoldDB" id="A0A0B6YV92"/>
<reference evidence="2" key="1">
    <citation type="submission" date="2014-12" db="EMBL/GenBank/DDBJ databases">
        <title>Insight into the proteome of Arion vulgaris.</title>
        <authorList>
            <person name="Aradska J."/>
            <person name="Bulat T."/>
            <person name="Smidak R."/>
            <person name="Sarate P."/>
            <person name="Gangsoo J."/>
            <person name="Sialana F."/>
            <person name="Bilban M."/>
            <person name="Lubec G."/>
        </authorList>
    </citation>
    <scope>NUCLEOTIDE SEQUENCE</scope>
    <source>
        <tissue evidence="2">Skin</tissue>
    </source>
</reference>
<keyword evidence="1" id="KW-0175">Coiled coil</keyword>